<feature type="transmembrane region" description="Helical" evidence="1">
    <location>
        <begin position="14"/>
        <end position="35"/>
    </location>
</feature>
<feature type="transmembrane region" description="Helical" evidence="1">
    <location>
        <begin position="637"/>
        <end position="656"/>
    </location>
</feature>
<name>A0ABT2SAI0_9FIRM</name>
<keyword evidence="3" id="KW-1185">Reference proteome</keyword>
<gene>
    <name evidence="2" type="ORF">OCV43_02060</name>
</gene>
<reference evidence="2 3" key="1">
    <citation type="journal article" date="2021" name="ISME Commun">
        <title>Automated analysis of genomic sequences facilitates high-throughput and comprehensive description of bacteria.</title>
        <authorList>
            <person name="Hitch T.C.A."/>
        </authorList>
    </citation>
    <scope>NUCLEOTIDE SEQUENCE [LARGE SCALE GENOMIC DNA]</scope>
    <source>
        <strain evidence="2 3">Sanger_19</strain>
    </source>
</reference>
<accession>A0ABT2SAI0</accession>
<feature type="transmembrane region" description="Helical" evidence="1">
    <location>
        <begin position="433"/>
        <end position="457"/>
    </location>
</feature>
<feature type="transmembrane region" description="Helical" evidence="1">
    <location>
        <begin position="378"/>
        <end position="396"/>
    </location>
</feature>
<organism evidence="2 3">
    <name type="scientific">Roseburia amylophila</name>
    <dbReference type="NCBI Taxonomy" id="2981794"/>
    <lineage>
        <taxon>Bacteria</taxon>
        <taxon>Bacillati</taxon>
        <taxon>Bacillota</taxon>
        <taxon>Clostridia</taxon>
        <taxon>Lachnospirales</taxon>
        <taxon>Lachnospiraceae</taxon>
        <taxon>Roseburia</taxon>
    </lineage>
</organism>
<protein>
    <submittedName>
        <fullName evidence="2">YfhO family protein</fullName>
    </submittedName>
</protein>
<feature type="transmembrane region" description="Helical" evidence="1">
    <location>
        <begin position="547"/>
        <end position="570"/>
    </location>
</feature>
<dbReference type="EMBL" id="JAOQKI010000002">
    <property type="protein sequence ID" value="MCU6716060.1"/>
    <property type="molecule type" value="Genomic_DNA"/>
</dbReference>
<feature type="transmembrane region" description="Helical" evidence="1">
    <location>
        <begin position="668"/>
        <end position="685"/>
    </location>
</feature>
<feature type="transmembrane region" description="Helical" evidence="1">
    <location>
        <begin position="354"/>
        <end position="371"/>
    </location>
</feature>
<dbReference type="RefSeq" id="WP_262623288.1">
    <property type="nucleotide sequence ID" value="NZ_JAOQKI010000002.1"/>
</dbReference>
<feature type="transmembrane region" description="Helical" evidence="1">
    <location>
        <begin position="402"/>
        <end position="421"/>
    </location>
</feature>
<evidence type="ECO:0000313" key="2">
    <source>
        <dbReference type="EMBL" id="MCU6716060.1"/>
    </source>
</evidence>
<feature type="transmembrane region" description="Helical" evidence="1">
    <location>
        <begin position="208"/>
        <end position="227"/>
    </location>
</feature>
<dbReference type="InterPro" id="IPR018580">
    <property type="entry name" value="Uncharacterised_YfhO"/>
</dbReference>
<dbReference type="Proteomes" id="UP001209666">
    <property type="component" value="Unassembled WGS sequence"/>
</dbReference>
<dbReference type="PANTHER" id="PTHR38454">
    <property type="entry name" value="INTEGRAL MEMBRANE PROTEIN-RELATED"/>
    <property type="match status" value="1"/>
</dbReference>
<feature type="transmembrane region" description="Helical" evidence="1">
    <location>
        <begin position="576"/>
        <end position="593"/>
    </location>
</feature>
<feature type="transmembrane region" description="Helical" evidence="1">
    <location>
        <begin position="175"/>
        <end position="196"/>
    </location>
</feature>
<dbReference type="Pfam" id="PF09586">
    <property type="entry name" value="YfhO"/>
    <property type="match status" value="2"/>
</dbReference>
<comment type="caution">
    <text evidence="2">The sequence shown here is derived from an EMBL/GenBank/DDBJ whole genome shotgun (WGS) entry which is preliminary data.</text>
</comment>
<keyword evidence="1" id="KW-1133">Transmembrane helix</keyword>
<keyword evidence="1" id="KW-0812">Transmembrane</keyword>
<dbReference type="PANTHER" id="PTHR38454:SF1">
    <property type="entry name" value="INTEGRAL MEMBRANE PROTEIN"/>
    <property type="match status" value="1"/>
</dbReference>
<proteinExistence type="predicted"/>
<feature type="transmembrane region" description="Helical" evidence="1">
    <location>
        <begin position="305"/>
        <end position="325"/>
    </location>
</feature>
<feature type="transmembrane region" description="Helical" evidence="1">
    <location>
        <begin position="951"/>
        <end position="969"/>
    </location>
</feature>
<feature type="transmembrane region" description="Helical" evidence="1">
    <location>
        <begin position="517"/>
        <end position="535"/>
    </location>
</feature>
<evidence type="ECO:0000313" key="3">
    <source>
        <dbReference type="Proteomes" id="UP001209666"/>
    </source>
</evidence>
<keyword evidence="1" id="KW-0472">Membrane</keyword>
<feature type="transmembrane region" description="Helical" evidence="1">
    <location>
        <begin position="605"/>
        <end position="625"/>
    </location>
</feature>
<sequence>MQIQIDKKKWLKNAGVLLAELILIIAGLVLVGTVGTRGFDNLKVYTTIFPQYQDMDEVLAGANDLIPSEDGNGYVTGEDTYFVIPVDSDKLIDLEMSRIEGEGILGEIWQSENETFAEKPSPYTFELGHNPVQVKKTTKYIRVKISSQPGVHYNLSRVSYRNPFSVFARINKSSIITTAFALWGLCILLQVMQLVFKNCKTGRNFLHIVLYIGFVGITIAYVFHDFIWGEKLFLYTDIGSDTMQQYYPYYMNCVRRISEGSFSIWNWDYGLGTSLINNISQTLDPFGLFVILGGVVFGIGKVKRLLVVAQILKIILSALLCRYFLKLFHVSERAACIGGYLYAFNGYLMLWGQHYLLGTICIYLLLILIFLEKLIQEFKVRYVMGLGISVAASIIYSYYNTYMALLFVGIYCVLRLLNPNLNWPLKERIKRAFTILGGIICGVLAGAVSLLPAASYLTSSSSRLDSDMSALTKFFHGLFSVYSIEQNSEIAGRMISNNLYYINDINASSGWGNYYEMPNICITIFIYFFLGQLLVQSIKKCKSYKNALYGILITFVGILLVFNPGMAIAFNGFAYAQARYTFVLMPVAALLVAVEWDRLTRKKEFSFIGLGLGLISSLYIVIKAYNKASLEVRSYDAEIIILQICFAFLLLVMFFWKNKQGRKIVESLLIVCVLLSTCTETYMTTSQRGTAYTTTEEIGYDGHTMTNDTIDALQYLKEQDKGFFRVDKGYAVVSTYGDSLVMGYSSVTDYNSTINRHLADFYNMLYTRAKVTDAQRIVVYSEESEVCPMSLINLKYILSMGELDYSWCEYVGRIGGVYIYRNKYADSAVSFYTNTISKSECESMDEIGRRLLLKDTLIVPDGEDVLHDTETGEVTLGSFVADGKYFTGTISNEKEGFLLLTIPDQDGWEVYVDGKKTETINGDYGFLAVKLAAGNHEVKAVYHIPYMKQGAVVSILGVLLLTGYCLWLYHRDRKRKQG</sequence>
<feature type="transmembrane region" description="Helical" evidence="1">
    <location>
        <begin position="279"/>
        <end position="298"/>
    </location>
</feature>
<evidence type="ECO:0000256" key="1">
    <source>
        <dbReference type="SAM" id="Phobius"/>
    </source>
</evidence>